<dbReference type="EMBL" id="JAEKNN010000029">
    <property type="protein sequence ID" value="MBJ7609068.1"/>
    <property type="molecule type" value="Genomic_DNA"/>
</dbReference>
<accession>A0A934NES5</accession>
<keyword evidence="3" id="KW-0732">Signal</keyword>
<comment type="caution">
    <text evidence="4">The sequence shown here is derived from an EMBL/GenBank/DDBJ whole genome shotgun (WGS) entry which is preliminary data.</text>
</comment>
<dbReference type="AlphaFoldDB" id="A0A934NES5"/>
<evidence type="ECO:0000313" key="4">
    <source>
        <dbReference type="EMBL" id="MBJ7609068.1"/>
    </source>
</evidence>
<feature type="transmembrane region" description="Helical" evidence="2">
    <location>
        <begin position="252"/>
        <end position="276"/>
    </location>
</feature>
<evidence type="ECO:0008006" key="6">
    <source>
        <dbReference type="Google" id="ProtNLM"/>
    </source>
</evidence>
<name>A0A934NES5_9BACT</name>
<protein>
    <recommendedName>
        <fullName evidence="6">Gram-positive cocci surface proteins LPxTG domain-containing protein</fullName>
    </recommendedName>
</protein>
<gene>
    <name evidence="4" type="ORF">JF887_06510</name>
</gene>
<keyword evidence="2" id="KW-0472">Membrane</keyword>
<keyword evidence="2" id="KW-1133">Transmembrane helix</keyword>
<evidence type="ECO:0000256" key="1">
    <source>
        <dbReference type="SAM" id="MobiDB-lite"/>
    </source>
</evidence>
<feature type="compositionally biased region" description="Low complexity" evidence="1">
    <location>
        <begin position="214"/>
        <end position="226"/>
    </location>
</feature>
<feature type="compositionally biased region" description="Polar residues" evidence="1">
    <location>
        <begin position="227"/>
        <end position="245"/>
    </location>
</feature>
<feature type="chain" id="PRO_5038002917" description="Gram-positive cocci surface proteins LPxTG domain-containing protein" evidence="3">
    <location>
        <begin position="36"/>
        <end position="282"/>
    </location>
</feature>
<organism evidence="4 5">
    <name type="scientific">Candidatus Amunia macphersoniae</name>
    <dbReference type="NCBI Taxonomy" id="3127014"/>
    <lineage>
        <taxon>Bacteria</taxon>
        <taxon>Bacillati</taxon>
        <taxon>Candidatus Dormiibacterota</taxon>
        <taxon>Candidatus Dormibacteria</taxon>
        <taxon>Candidatus Aeolococcales</taxon>
        <taxon>Candidatus Aeolococcaceae</taxon>
        <taxon>Candidatus Amunia</taxon>
    </lineage>
</organism>
<proteinExistence type="predicted"/>
<keyword evidence="2" id="KW-0812">Transmembrane</keyword>
<dbReference type="Proteomes" id="UP000614410">
    <property type="component" value="Unassembled WGS sequence"/>
</dbReference>
<reference evidence="4 5" key="1">
    <citation type="submission" date="2020-10" db="EMBL/GenBank/DDBJ databases">
        <title>Ca. Dormibacterota MAGs.</title>
        <authorList>
            <person name="Montgomery K."/>
        </authorList>
    </citation>
    <scope>NUCLEOTIDE SEQUENCE [LARGE SCALE GENOMIC DNA]</scope>
    <source>
        <strain evidence="4">Mitchell_Peninsula_5</strain>
    </source>
</reference>
<sequence>MAEVTHSRLRRGMAAVVLGAALAAGAGMVTGSQHASAQSIPNKTCTGTGTKDMAKSPDLVTCTVFATGVVEDGTAIAVKPTAPTGSVIRQCTGVTNEAGPPVYSTTVTPNADGSCTFTIKTVAAIPVPGVPGPPELGNVKLGTEVISIPSGVPDGTSVAQQAQECPPPLAVPGLPCSPFLPMGTSGPGSCIGGTALPIVGGCTPALPITLPASGTPTPTGVGTTTGNNSASPSGAAQAANSTPFTSGPDHPLPVAAILVAVGGALLVVLGAGPLLLRRRRSR</sequence>
<feature type="region of interest" description="Disordered" evidence="1">
    <location>
        <begin position="210"/>
        <end position="245"/>
    </location>
</feature>
<feature type="signal peptide" evidence="3">
    <location>
        <begin position="1"/>
        <end position="35"/>
    </location>
</feature>
<evidence type="ECO:0000256" key="2">
    <source>
        <dbReference type="SAM" id="Phobius"/>
    </source>
</evidence>
<evidence type="ECO:0000256" key="3">
    <source>
        <dbReference type="SAM" id="SignalP"/>
    </source>
</evidence>
<evidence type="ECO:0000313" key="5">
    <source>
        <dbReference type="Proteomes" id="UP000614410"/>
    </source>
</evidence>